<evidence type="ECO:0000256" key="4">
    <source>
        <dbReference type="ARBA" id="ARBA00023163"/>
    </source>
</evidence>
<evidence type="ECO:0000313" key="7">
    <source>
        <dbReference type="Proteomes" id="UP000815846"/>
    </source>
</evidence>
<dbReference type="InterPro" id="IPR000847">
    <property type="entry name" value="LysR_HTH_N"/>
</dbReference>
<feature type="domain" description="HTH lysR-type" evidence="5">
    <location>
        <begin position="1"/>
        <end position="58"/>
    </location>
</feature>
<evidence type="ECO:0000256" key="1">
    <source>
        <dbReference type="ARBA" id="ARBA00009437"/>
    </source>
</evidence>
<comment type="similarity">
    <text evidence="1">Belongs to the LysR transcriptional regulatory family.</text>
</comment>
<dbReference type="InterPro" id="IPR036388">
    <property type="entry name" value="WH-like_DNA-bd_sf"/>
</dbReference>
<dbReference type="PANTHER" id="PTHR30126">
    <property type="entry name" value="HTH-TYPE TRANSCRIPTIONAL REGULATOR"/>
    <property type="match status" value="1"/>
</dbReference>
<dbReference type="Proteomes" id="UP000815846">
    <property type="component" value="Unassembled WGS sequence"/>
</dbReference>
<dbReference type="InterPro" id="IPR036390">
    <property type="entry name" value="WH_DNA-bd_sf"/>
</dbReference>
<name>A0ABY3MTM0_9GAMM</name>
<comment type="caution">
    <text evidence="6">The sequence shown here is derived from an EMBL/GenBank/DDBJ whole genome shotgun (WGS) entry which is preliminary data.</text>
</comment>
<gene>
    <name evidence="6" type="ORF">CWS31_015235</name>
</gene>
<reference evidence="6 7" key="1">
    <citation type="submission" date="2019-08" db="EMBL/GenBank/DDBJ databases">
        <title>Microbe sample from Colwellia echini.</title>
        <authorList>
            <person name="Christiansen L."/>
            <person name="Pathiraja D."/>
            <person name="Schultz-Johansen M."/>
            <person name="Choi I.-G."/>
            <person name="Stougaard P."/>
        </authorList>
    </citation>
    <scope>NUCLEOTIDE SEQUENCE [LARGE SCALE GENOMIC DNA]</scope>
    <source>
        <strain evidence="6 7">A3</strain>
    </source>
</reference>
<protein>
    <submittedName>
        <fullName evidence="6">LysR family transcriptional regulator</fullName>
    </submittedName>
</protein>
<evidence type="ECO:0000256" key="2">
    <source>
        <dbReference type="ARBA" id="ARBA00023015"/>
    </source>
</evidence>
<dbReference type="InterPro" id="IPR005119">
    <property type="entry name" value="LysR_subst-bd"/>
</dbReference>
<evidence type="ECO:0000256" key="3">
    <source>
        <dbReference type="ARBA" id="ARBA00023125"/>
    </source>
</evidence>
<keyword evidence="7" id="KW-1185">Reference proteome</keyword>
<dbReference type="Pfam" id="PF00126">
    <property type="entry name" value="HTH_1"/>
    <property type="match status" value="1"/>
</dbReference>
<dbReference type="PANTHER" id="PTHR30126:SF21">
    <property type="entry name" value="TRANSCRIPTIONAL REGULATOR-RELATED"/>
    <property type="match status" value="1"/>
</dbReference>
<sequence length="281" mass="31575">MDIELAKTFLAIMNSGTFIEASNRLNVTQTTITARVKALESHLNCTLFIRNRAGAKLTREGEVFASYALTLVQTLEQAELHLSLPQGQSDTIRVGVENSLWNPLMVDWISAITVSVPELHIHSEVDSTVRLIDLLERNSLDIILVHQPSYFSGFSVEQVVEEKLVHVCVPEKYSPDLFIDWGEQFKRNFDAALPQKRQAALSFNFGPLALKFMLKNGGNGYFRTRVVDKYLKSGELEIVKGSPEFSCPIYIVYHANKESSALDKALTSLKDSLALNQQWQV</sequence>
<dbReference type="SUPFAM" id="SSF53850">
    <property type="entry name" value="Periplasmic binding protein-like II"/>
    <property type="match status" value="1"/>
</dbReference>
<proteinExistence type="inferred from homology"/>
<dbReference type="EMBL" id="PJAI02000023">
    <property type="protein sequence ID" value="TYK64540.1"/>
    <property type="molecule type" value="Genomic_DNA"/>
</dbReference>
<keyword evidence="3" id="KW-0238">DNA-binding</keyword>
<keyword evidence="4" id="KW-0804">Transcription</keyword>
<evidence type="ECO:0000259" key="5">
    <source>
        <dbReference type="PROSITE" id="PS50931"/>
    </source>
</evidence>
<keyword evidence="2" id="KW-0805">Transcription regulation</keyword>
<accession>A0ABY3MTM0</accession>
<dbReference type="Gene3D" id="1.10.10.10">
    <property type="entry name" value="Winged helix-like DNA-binding domain superfamily/Winged helix DNA-binding domain"/>
    <property type="match status" value="1"/>
</dbReference>
<dbReference type="PROSITE" id="PS50931">
    <property type="entry name" value="HTH_LYSR"/>
    <property type="match status" value="1"/>
</dbReference>
<evidence type="ECO:0000313" key="6">
    <source>
        <dbReference type="EMBL" id="TYK64540.1"/>
    </source>
</evidence>
<dbReference type="Gene3D" id="3.40.190.10">
    <property type="entry name" value="Periplasmic binding protein-like II"/>
    <property type="match status" value="1"/>
</dbReference>
<dbReference type="SUPFAM" id="SSF46785">
    <property type="entry name" value="Winged helix' DNA-binding domain"/>
    <property type="match status" value="1"/>
</dbReference>
<dbReference type="PRINTS" id="PR00039">
    <property type="entry name" value="HTHLYSR"/>
</dbReference>
<organism evidence="6 7">
    <name type="scientific">Colwellia echini</name>
    <dbReference type="NCBI Taxonomy" id="1982103"/>
    <lineage>
        <taxon>Bacteria</taxon>
        <taxon>Pseudomonadati</taxon>
        <taxon>Pseudomonadota</taxon>
        <taxon>Gammaproteobacteria</taxon>
        <taxon>Alteromonadales</taxon>
        <taxon>Colwelliaceae</taxon>
        <taxon>Colwellia</taxon>
    </lineage>
</organism>
<dbReference type="Pfam" id="PF03466">
    <property type="entry name" value="LysR_substrate"/>
    <property type="match status" value="1"/>
</dbReference>